<dbReference type="KEGG" id="gtt:GUITHDRAFT_119887"/>
<evidence type="ECO:0000313" key="2">
    <source>
        <dbReference type="EnsemblProtists" id="EKX33904"/>
    </source>
</evidence>
<dbReference type="HOGENOM" id="CLU_978091_0_0_1"/>
<proteinExistence type="predicted"/>
<name>L1IDB8_GUITC</name>
<sequence length="285" mass="31969">MQRVDWTGTDRYVQTLFMKQHAVVNLGQTAFLSSDAMQGSMVLNVTSASLFRGSRDFVSSCNASCSVPSLHVLSRGKHFVYSVKSFDNSTRVVELVEQIREDVYQGDEVYVVATQSSSTTKRFIGCDDEFSVKVYSVQELLVVGSGNPYNPRDRSQGTFQEPAANVDKLNLQASLFFNPLSKQQERPLCPDIVSPVAPKPSKQYDMNDWDQWTIFRQANVSSCAETTDLTKVCAMVIEDYLTARQSCSTLMPPTSISSFKYNFPVNNKWITKFPLNDRNVLNDPG</sequence>
<organism evidence="1">
    <name type="scientific">Guillardia theta (strain CCMP2712)</name>
    <name type="common">Cryptophyte</name>
    <dbReference type="NCBI Taxonomy" id="905079"/>
    <lineage>
        <taxon>Eukaryota</taxon>
        <taxon>Cryptophyceae</taxon>
        <taxon>Pyrenomonadales</taxon>
        <taxon>Geminigeraceae</taxon>
        <taxon>Guillardia</taxon>
    </lineage>
</organism>
<accession>L1IDB8</accession>
<keyword evidence="3" id="KW-1185">Reference proteome</keyword>
<dbReference type="PaxDb" id="55529-EKX33904"/>
<protein>
    <submittedName>
        <fullName evidence="1 2">Uncharacterized protein</fullName>
    </submittedName>
</protein>
<gene>
    <name evidence="1" type="ORF">GUITHDRAFT_119887</name>
</gene>
<reference evidence="3" key="2">
    <citation type="submission" date="2012-11" db="EMBL/GenBank/DDBJ databases">
        <authorList>
            <person name="Kuo A."/>
            <person name="Curtis B.A."/>
            <person name="Tanifuji G."/>
            <person name="Burki F."/>
            <person name="Gruber A."/>
            <person name="Irimia M."/>
            <person name="Maruyama S."/>
            <person name="Arias M.C."/>
            <person name="Ball S.G."/>
            <person name="Gile G.H."/>
            <person name="Hirakawa Y."/>
            <person name="Hopkins J.F."/>
            <person name="Rensing S.A."/>
            <person name="Schmutz J."/>
            <person name="Symeonidi A."/>
            <person name="Elias M."/>
            <person name="Eveleigh R.J."/>
            <person name="Herman E.K."/>
            <person name="Klute M.J."/>
            <person name="Nakayama T."/>
            <person name="Obornik M."/>
            <person name="Reyes-Prieto A."/>
            <person name="Armbrust E.V."/>
            <person name="Aves S.J."/>
            <person name="Beiko R.G."/>
            <person name="Coutinho P."/>
            <person name="Dacks J.B."/>
            <person name="Durnford D.G."/>
            <person name="Fast N.M."/>
            <person name="Green B.R."/>
            <person name="Grisdale C."/>
            <person name="Hempe F."/>
            <person name="Henrissat B."/>
            <person name="Hoppner M.P."/>
            <person name="Ishida K.-I."/>
            <person name="Kim E."/>
            <person name="Koreny L."/>
            <person name="Kroth P.G."/>
            <person name="Liu Y."/>
            <person name="Malik S.-B."/>
            <person name="Maier U.G."/>
            <person name="McRose D."/>
            <person name="Mock T."/>
            <person name="Neilson J.A."/>
            <person name="Onodera N.T."/>
            <person name="Poole A.M."/>
            <person name="Pritham E.J."/>
            <person name="Richards T.A."/>
            <person name="Rocap G."/>
            <person name="Roy S.W."/>
            <person name="Sarai C."/>
            <person name="Schaack S."/>
            <person name="Shirato S."/>
            <person name="Slamovits C.H."/>
            <person name="Spencer D.F."/>
            <person name="Suzuki S."/>
            <person name="Worden A.Z."/>
            <person name="Zauner S."/>
            <person name="Barry K."/>
            <person name="Bell C."/>
            <person name="Bharti A.K."/>
            <person name="Crow J.A."/>
            <person name="Grimwood J."/>
            <person name="Kramer R."/>
            <person name="Lindquist E."/>
            <person name="Lucas S."/>
            <person name="Salamov A."/>
            <person name="McFadden G.I."/>
            <person name="Lane C.E."/>
            <person name="Keeling P.J."/>
            <person name="Gray M.W."/>
            <person name="Grigoriev I.V."/>
            <person name="Archibald J.M."/>
        </authorList>
    </citation>
    <scope>NUCLEOTIDE SEQUENCE</scope>
    <source>
        <strain evidence="3">CCMP2712</strain>
    </source>
</reference>
<dbReference type="Proteomes" id="UP000011087">
    <property type="component" value="Unassembled WGS sequence"/>
</dbReference>
<dbReference type="AlphaFoldDB" id="L1IDB8"/>
<reference evidence="1 3" key="1">
    <citation type="journal article" date="2012" name="Nature">
        <title>Algal genomes reveal evolutionary mosaicism and the fate of nucleomorphs.</title>
        <authorList>
            <consortium name="DOE Joint Genome Institute"/>
            <person name="Curtis B.A."/>
            <person name="Tanifuji G."/>
            <person name="Burki F."/>
            <person name="Gruber A."/>
            <person name="Irimia M."/>
            <person name="Maruyama S."/>
            <person name="Arias M.C."/>
            <person name="Ball S.G."/>
            <person name="Gile G.H."/>
            <person name="Hirakawa Y."/>
            <person name="Hopkins J.F."/>
            <person name="Kuo A."/>
            <person name="Rensing S.A."/>
            <person name="Schmutz J."/>
            <person name="Symeonidi A."/>
            <person name="Elias M."/>
            <person name="Eveleigh R.J."/>
            <person name="Herman E.K."/>
            <person name="Klute M.J."/>
            <person name="Nakayama T."/>
            <person name="Obornik M."/>
            <person name="Reyes-Prieto A."/>
            <person name="Armbrust E.V."/>
            <person name="Aves S.J."/>
            <person name="Beiko R.G."/>
            <person name="Coutinho P."/>
            <person name="Dacks J.B."/>
            <person name="Durnford D.G."/>
            <person name="Fast N.M."/>
            <person name="Green B.R."/>
            <person name="Grisdale C.J."/>
            <person name="Hempel F."/>
            <person name="Henrissat B."/>
            <person name="Hoppner M.P."/>
            <person name="Ishida K."/>
            <person name="Kim E."/>
            <person name="Koreny L."/>
            <person name="Kroth P.G."/>
            <person name="Liu Y."/>
            <person name="Malik S.B."/>
            <person name="Maier U.G."/>
            <person name="McRose D."/>
            <person name="Mock T."/>
            <person name="Neilson J.A."/>
            <person name="Onodera N.T."/>
            <person name="Poole A.M."/>
            <person name="Pritham E.J."/>
            <person name="Richards T.A."/>
            <person name="Rocap G."/>
            <person name="Roy S.W."/>
            <person name="Sarai C."/>
            <person name="Schaack S."/>
            <person name="Shirato S."/>
            <person name="Slamovits C.H."/>
            <person name="Spencer D.F."/>
            <person name="Suzuki S."/>
            <person name="Worden A.Z."/>
            <person name="Zauner S."/>
            <person name="Barry K."/>
            <person name="Bell C."/>
            <person name="Bharti A.K."/>
            <person name="Crow J.A."/>
            <person name="Grimwood J."/>
            <person name="Kramer R."/>
            <person name="Lindquist E."/>
            <person name="Lucas S."/>
            <person name="Salamov A."/>
            <person name="McFadden G.I."/>
            <person name="Lane C.E."/>
            <person name="Keeling P.J."/>
            <person name="Gray M.W."/>
            <person name="Grigoriev I.V."/>
            <person name="Archibald J.M."/>
        </authorList>
    </citation>
    <scope>NUCLEOTIDE SEQUENCE</scope>
    <source>
        <strain evidence="1 3">CCMP2712</strain>
    </source>
</reference>
<dbReference type="RefSeq" id="XP_005820884.1">
    <property type="nucleotide sequence ID" value="XM_005820827.1"/>
</dbReference>
<reference evidence="2" key="3">
    <citation type="submission" date="2016-03" db="UniProtKB">
        <authorList>
            <consortium name="EnsemblProtists"/>
        </authorList>
    </citation>
    <scope>IDENTIFICATION</scope>
</reference>
<dbReference type="OrthoDB" id="10614284at2759"/>
<dbReference type="EMBL" id="JH993125">
    <property type="protein sequence ID" value="EKX33904.1"/>
    <property type="molecule type" value="Genomic_DNA"/>
</dbReference>
<evidence type="ECO:0000313" key="1">
    <source>
        <dbReference type="EMBL" id="EKX33904.1"/>
    </source>
</evidence>
<evidence type="ECO:0000313" key="3">
    <source>
        <dbReference type="Proteomes" id="UP000011087"/>
    </source>
</evidence>
<dbReference type="EnsemblProtists" id="EKX33904">
    <property type="protein sequence ID" value="EKX33904"/>
    <property type="gene ID" value="GUITHDRAFT_119887"/>
</dbReference>
<dbReference type="GeneID" id="17290641"/>